<dbReference type="EMBL" id="LSLI01000072">
    <property type="protein sequence ID" value="KXS31485.1"/>
    <property type="molecule type" value="Genomic_DNA"/>
</dbReference>
<evidence type="ECO:0000259" key="9">
    <source>
        <dbReference type="Pfam" id="PF00361"/>
    </source>
</evidence>
<keyword evidence="11" id="KW-0830">Ubiquinone</keyword>
<accession>A0A139BS00</accession>
<feature type="transmembrane region" description="Helical" evidence="7">
    <location>
        <begin position="379"/>
        <end position="399"/>
    </location>
</feature>
<evidence type="ECO:0000256" key="5">
    <source>
        <dbReference type="ARBA" id="ARBA00022989"/>
    </source>
</evidence>
<dbReference type="GO" id="GO:0012505">
    <property type="term" value="C:endomembrane system"/>
    <property type="evidence" value="ECO:0007669"/>
    <property type="project" value="UniProtKB-SubCell"/>
</dbReference>
<feature type="transmembrane region" description="Helical" evidence="7">
    <location>
        <begin position="324"/>
        <end position="343"/>
    </location>
</feature>
<dbReference type="GO" id="GO:0015990">
    <property type="term" value="P:electron transport coupled proton transport"/>
    <property type="evidence" value="ECO:0007669"/>
    <property type="project" value="TreeGrafter"/>
</dbReference>
<feature type="transmembrane region" description="Helical" evidence="7">
    <location>
        <begin position="254"/>
        <end position="273"/>
    </location>
</feature>
<proteinExistence type="inferred from homology"/>
<dbReference type="InterPro" id="IPR046396">
    <property type="entry name" value="Transporter_DabB"/>
</dbReference>
<evidence type="ECO:0000256" key="6">
    <source>
        <dbReference type="ARBA" id="ARBA00023136"/>
    </source>
</evidence>
<evidence type="ECO:0000256" key="2">
    <source>
        <dbReference type="ARBA" id="ARBA00022448"/>
    </source>
</evidence>
<feature type="transmembrane region" description="Helical" evidence="7">
    <location>
        <begin position="126"/>
        <end position="152"/>
    </location>
</feature>
<dbReference type="PRINTS" id="PR01434">
    <property type="entry name" value="NADHDHGNASE5"/>
</dbReference>
<dbReference type="GO" id="GO:0005886">
    <property type="term" value="C:plasma membrane"/>
    <property type="evidence" value="ECO:0007669"/>
    <property type="project" value="UniProtKB-SubCell"/>
</dbReference>
<evidence type="ECO:0000256" key="1">
    <source>
        <dbReference type="ARBA" id="ARBA00004127"/>
    </source>
</evidence>
<keyword evidence="2 7" id="KW-0813">Transport</keyword>
<comment type="subcellular location">
    <subcellularLocation>
        <location evidence="7">Cell membrane</location>
        <topology evidence="7">Multi-pass membrane protein</topology>
    </subcellularLocation>
    <subcellularLocation>
        <location evidence="1">Endomembrane system</location>
        <topology evidence="1">Multi-pass membrane protein</topology>
    </subcellularLocation>
    <subcellularLocation>
        <location evidence="8">Membrane</location>
        <topology evidence="8">Multi-pass membrane protein</topology>
    </subcellularLocation>
</comment>
<feature type="domain" description="NADH-Ubiquinone oxidoreductase (complex I) chain 5 N-terminal" evidence="10">
    <location>
        <begin position="81"/>
        <end position="123"/>
    </location>
</feature>
<protein>
    <recommendedName>
        <fullName evidence="7">Probable inorganic carbon transporter subunit DabB</fullName>
    </recommendedName>
</protein>
<feature type="transmembrane region" description="Helical" evidence="7">
    <location>
        <begin position="12"/>
        <end position="32"/>
    </location>
</feature>
<feature type="transmembrane region" description="Helical" evidence="7">
    <location>
        <begin position="285"/>
        <end position="304"/>
    </location>
</feature>
<feature type="transmembrane region" description="Helical" evidence="7">
    <location>
        <begin position="434"/>
        <end position="452"/>
    </location>
</feature>
<feature type="transmembrane region" description="Helical" evidence="7">
    <location>
        <begin position="44"/>
        <end position="62"/>
    </location>
</feature>
<evidence type="ECO:0000256" key="7">
    <source>
        <dbReference type="HAMAP-Rule" id="MF_00862"/>
    </source>
</evidence>
<dbReference type="GO" id="GO:0008137">
    <property type="term" value="F:NADH dehydrogenase (ubiquinone) activity"/>
    <property type="evidence" value="ECO:0007669"/>
    <property type="project" value="InterPro"/>
</dbReference>
<dbReference type="PATRIC" id="fig|1796491.3.peg.2610"/>
<evidence type="ECO:0000256" key="3">
    <source>
        <dbReference type="ARBA" id="ARBA00022475"/>
    </source>
</evidence>
<dbReference type="HAMAP" id="MF_00862">
    <property type="entry name" value="DabB"/>
    <property type="match status" value="1"/>
</dbReference>
<reference evidence="11 12" key="1">
    <citation type="submission" date="2016-02" db="EMBL/GenBank/DDBJ databases">
        <authorList>
            <person name="Wen L."/>
            <person name="He K."/>
            <person name="Yang H."/>
        </authorList>
    </citation>
    <scope>NUCLEOTIDE SEQUENCE [LARGE SCALE GENOMIC DNA]</scope>
    <source>
        <strain evidence="11">ShG14-8</strain>
    </source>
</reference>
<dbReference type="Pfam" id="PF00662">
    <property type="entry name" value="Proton_antipo_N"/>
    <property type="match status" value="1"/>
</dbReference>
<evidence type="ECO:0000256" key="4">
    <source>
        <dbReference type="ARBA" id="ARBA00022692"/>
    </source>
</evidence>
<feature type="transmembrane region" description="Helical" evidence="7">
    <location>
        <begin position="82"/>
        <end position="106"/>
    </location>
</feature>
<gene>
    <name evidence="7" type="primary">dabB</name>
    <name evidence="11" type="ORF">AWT59_2390</name>
</gene>
<dbReference type="NCBIfam" id="NF006029">
    <property type="entry name" value="PRK08168.1"/>
    <property type="match status" value="1"/>
</dbReference>
<feature type="domain" description="NADH:quinone oxidoreductase/Mrp antiporter transmembrane" evidence="9">
    <location>
        <begin position="140"/>
        <end position="357"/>
    </location>
</feature>
<evidence type="ECO:0000313" key="12">
    <source>
        <dbReference type="Proteomes" id="UP000070578"/>
    </source>
</evidence>
<feature type="transmembrane region" description="Helical" evidence="7">
    <location>
        <begin position="405"/>
        <end position="422"/>
    </location>
</feature>
<dbReference type="Pfam" id="PF00361">
    <property type="entry name" value="Proton_antipo_M"/>
    <property type="match status" value="1"/>
</dbReference>
<dbReference type="PANTHER" id="PTHR42829:SF1">
    <property type="entry name" value="INORGANIC CARBON TRANSPORTER SUBUNIT DABB-RELATED"/>
    <property type="match status" value="1"/>
</dbReference>
<dbReference type="PANTHER" id="PTHR42829">
    <property type="entry name" value="NADH-UBIQUINONE OXIDOREDUCTASE CHAIN 5"/>
    <property type="match status" value="1"/>
</dbReference>
<dbReference type="InterPro" id="IPR003945">
    <property type="entry name" value="NU5C-like"/>
</dbReference>
<feature type="transmembrane region" description="Helical" evidence="7">
    <location>
        <begin position="472"/>
        <end position="492"/>
    </location>
</feature>
<comment type="subunit">
    <text evidence="7">Forms a complex with DabA.</text>
</comment>
<evidence type="ECO:0000256" key="8">
    <source>
        <dbReference type="RuleBase" id="RU000320"/>
    </source>
</evidence>
<sequence>MQTLPSLLTPVFALSAPLILLLVGLVPTSWANHRAQFMARMNGAVAWFACLSAILSAGIHSFDGTRIWNLYAIGLPGGIGSFSIAIYVNSVTVIMLVLVSFVGAVVTRYSRNYLDGDRNQGRFHKWLGLTLGTILALIISGNMLMFWLAWIANSLCLHQLLTFYRERRAAQLAAHKKFIANRISDLCHLTAIVLIGSTLHSLEYSDLFRSMAAMQGPLPQALQWASMLIVLSAVLKSAQFPLHGWLIQVVEAPTPVSALLHAGIVNAGAFLIIRMSPIMSHSEIALGTLAVIGLITLALASLVMLTQTSIKVSLAWSTTAQMGFMLLECGLGLYSLAMLHLVAHSLYKAHAFLASGSGVDYFRAPTITSGTGDFKPGRLIIALVTGGLMTVCVGAIFGITPEAQPALIAAGTIVAIAMSQLLLQTASVMSNGTLLMRGLGLSAVVCMAYFSLHALFEMDLQGSVLFIQDAAGPFQIAMAFVIVGVFLALLMLQKFLKYAPATLSEGLYMHLYNGLYIDVYITRLLQRIWPSPTPIQSSLHTPFAAEESQGR</sequence>
<dbReference type="GO" id="GO:0042773">
    <property type="term" value="P:ATP synthesis coupled electron transport"/>
    <property type="evidence" value="ECO:0007669"/>
    <property type="project" value="InterPro"/>
</dbReference>
<reference evidence="11 12" key="2">
    <citation type="submission" date="2016-03" db="EMBL/GenBank/DDBJ databases">
        <title>New uncultured bacterium of the family Gallionellaceae from acid mine drainage: description and reconstruction of genome based on metagenomic analysis of microbial community.</title>
        <authorList>
            <person name="Kadnikov V."/>
            <person name="Ivasenko D."/>
            <person name="Beletsky A."/>
            <person name="Mardanov A."/>
            <person name="Danilova E."/>
            <person name="Pimenov N."/>
            <person name="Karnachuk O."/>
            <person name="Ravin N."/>
        </authorList>
    </citation>
    <scope>NUCLEOTIDE SEQUENCE [LARGE SCALE GENOMIC DNA]</scope>
    <source>
        <strain evidence="11">ShG14-8</strain>
    </source>
</reference>
<keyword evidence="3 7" id="KW-1003">Cell membrane</keyword>
<organism evidence="11 12">
    <name type="scientific">Candidatus Gallionella acididurans</name>
    <dbReference type="NCBI Taxonomy" id="1796491"/>
    <lineage>
        <taxon>Bacteria</taxon>
        <taxon>Pseudomonadati</taxon>
        <taxon>Pseudomonadota</taxon>
        <taxon>Betaproteobacteria</taxon>
        <taxon>Nitrosomonadales</taxon>
        <taxon>Gallionellaceae</taxon>
        <taxon>Gallionella</taxon>
    </lineage>
</organism>
<comment type="function">
    <text evidence="7">Part of an energy-coupled inorganic carbon pump.</text>
</comment>
<keyword evidence="5 7" id="KW-1133">Transmembrane helix</keyword>
<name>A0A139BS00_9PROT</name>
<dbReference type="Proteomes" id="UP000070578">
    <property type="component" value="Unassembled WGS sequence"/>
</dbReference>
<keyword evidence="4 7" id="KW-0812">Transmembrane</keyword>
<dbReference type="InterPro" id="IPR001516">
    <property type="entry name" value="Proton_antipo_N"/>
</dbReference>
<evidence type="ECO:0000259" key="10">
    <source>
        <dbReference type="Pfam" id="PF00662"/>
    </source>
</evidence>
<dbReference type="GO" id="GO:0003954">
    <property type="term" value="F:NADH dehydrogenase activity"/>
    <property type="evidence" value="ECO:0007669"/>
    <property type="project" value="TreeGrafter"/>
</dbReference>
<dbReference type="AlphaFoldDB" id="A0A139BS00"/>
<keyword evidence="6 7" id="KW-0472">Membrane</keyword>
<dbReference type="InterPro" id="IPR001750">
    <property type="entry name" value="ND/Mrp_TM"/>
</dbReference>
<comment type="caution">
    <text evidence="11">The sequence shown here is derived from an EMBL/GenBank/DDBJ whole genome shotgun (WGS) entry which is preliminary data.</text>
</comment>
<evidence type="ECO:0000313" key="11">
    <source>
        <dbReference type="EMBL" id="KXS31485.1"/>
    </source>
</evidence>
<comment type="similarity">
    <text evidence="7">Belongs to the inorganic carbon transporter (TC 9.A.2) DabB family.</text>
</comment>